<dbReference type="Gene3D" id="3.40.50.300">
    <property type="entry name" value="P-loop containing nucleotide triphosphate hydrolases"/>
    <property type="match status" value="1"/>
</dbReference>
<keyword evidence="4" id="KW-1185">Reference proteome</keyword>
<reference evidence="3 4" key="1">
    <citation type="submission" date="2023-06" db="EMBL/GenBank/DDBJ databases">
        <title>Rhodococcus indonesiensis sp. nov a new member of the Rhodococcus ruber lineage isolated from a sediment of neutral hot spring.</title>
        <authorList>
            <person name="Kusuma A.B."/>
            <person name="Fenylestari G."/>
            <person name="Ammar F."/>
            <person name="Nouioui I."/>
            <person name="Goodfellow M."/>
        </authorList>
    </citation>
    <scope>NUCLEOTIDE SEQUENCE [LARGE SCALE GENOMIC DNA]</scope>
    <source>
        <strain evidence="3 4">CSLK01-03</strain>
    </source>
</reference>
<evidence type="ECO:0000313" key="3">
    <source>
        <dbReference type="EMBL" id="MDM7490728.1"/>
    </source>
</evidence>
<dbReference type="InterPro" id="IPR027417">
    <property type="entry name" value="P-loop_NTPase"/>
</dbReference>
<feature type="domain" description="KAP NTPase" evidence="2">
    <location>
        <begin position="31"/>
        <end position="331"/>
    </location>
</feature>
<dbReference type="RefSeq" id="WP_289381074.1">
    <property type="nucleotide sequence ID" value="NZ_JAUBOF010000100.1"/>
</dbReference>
<dbReference type="InterPro" id="IPR052754">
    <property type="entry name" value="NTPase_KAP_P-loop"/>
</dbReference>
<evidence type="ECO:0000259" key="2">
    <source>
        <dbReference type="Pfam" id="PF07693"/>
    </source>
</evidence>
<dbReference type="PANTHER" id="PTHR22674">
    <property type="entry name" value="NTPASE, KAP FAMILY P-LOOP DOMAIN-CONTAINING 1"/>
    <property type="match status" value="1"/>
</dbReference>
<evidence type="ECO:0000313" key="4">
    <source>
        <dbReference type="Proteomes" id="UP001233164"/>
    </source>
</evidence>
<gene>
    <name evidence="3" type="ORF">QT969_20790</name>
</gene>
<dbReference type="InterPro" id="IPR011646">
    <property type="entry name" value="KAP_P-loop"/>
</dbReference>
<dbReference type="EMBL" id="JAUBOF010000100">
    <property type="protein sequence ID" value="MDM7490728.1"/>
    <property type="molecule type" value="Genomic_DNA"/>
</dbReference>
<organism evidence="3 4">
    <name type="scientific">Rhodococcus indonesiensis</name>
    <dbReference type="NCBI Taxonomy" id="3055869"/>
    <lineage>
        <taxon>Bacteria</taxon>
        <taxon>Bacillati</taxon>
        <taxon>Actinomycetota</taxon>
        <taxon>Actinomycetes</taxon>
        <taxon>Mycobacteriales</taxon>
        <taxon>Nocardiaceae</taxon>
        <taxon>Rhodococcus</taxon>
    </lineage>
</organism>
<protein>
    <submittedName>
        <fullName evidence="3">P-loop NTPase fold protein</fullName>
    </submittedName>
</protein>
<dbReference type="PANTHER" id="PTHR22674:SF6">
    <property type="entry name" value="NTPASE KAP FAMILY P-LOOP DOMAIN-CONTAINING PROTEIN 1"/>
    <property type="match status" value="1"/>
</dbReference>
<name>A0ABT7RSX1_9NOCA</name>
<comment type="caution">
    <text evidence="3">The sequence shown here is derived from an EMBL/GenBank/DDBJ whole genome shotgun (WGS) entry which is preliminary data.</text>
</comment>
<evidence type="ECO:0000256" key="1">
    <source>
        <dbReference type="SAM" id="MobiDB-lite"/>
    </source>
</evidence>
<feature type="region of interest" description="Disordered" evidence="1">
    <location>
        <begin position="1"/>
        <end position="23"/>
    </location>
</feature>
<sequence>MNHPSEPADGFTASDAPIDGATRPDRLDREWFAEQVARRITQAGGGPSVVFGLSGPWGAGKTSTLNLIKNALEDPDEDSTDGWTVVFFTPWAVNDPYALAEEFYRTIASAMPKNKGEGAKKLLNAAAPALAAGAKALFHGVVSRYVGEGTSQNVANEVLDAAAEAAGEFRIEEDPFAERFEKIEKAIEELDIRVLVVVDDIDRLHHDELLAVMKAVRLLGRFNGVHYLLSYDVQTITDVLTRSDLAHGNRRRAEQYLEKIVQYPFELPPIQLVHLRRVIDDHLRDVGERGGYDLGNRSRPLDVLLSRLPMDDLTLRTVHRLFAQVDMMLSLVSKRGAQASRPSDEIDLLDAILLTYLRLEYPQLYRSLRSWKSELTQPEGRATDRDEELERMKRWRDRVSDLVDSEGTNETTTVRAHTVLRALFPQSVPRIDKSFRVVPEEAPRQVRQREYFDRYFTFGFPATDLRDADIRAELVQLISTGDLPTDSLIRIHADNPEMRSLLHMKLQALATSALEQITDMKHCGEAAIALTRAVTDQERREPYHDAWWATMSFQLWEALEACNGTEAARAAIAAYLNEFGTDITAIALHVGRGQVTPGLQAASQLVWDRIHDDFVTALLSNDPHLSDPTAVTRNWFWIRNQPGLIEKVSYTIRQRTATEGTLDLIGVAARLVTVDTKPGDPTRYLSFLGIDHLMDLVPLTDWPDDQVPDELIPDIDRTDLSYSNRRNLASNCIFNALRNQPQQH</sequence>
<dbReference type="SUPFAM" id="SSF52540">
    <property type="entry name" value="P-loop containing nucleoside triphosphate hydrolases"/>
    <property type="match status" value="1"/>
</dbReference>
<proteinExistence type="predicted"/>
<dbReference type="Proteomes" id="UP001233164">
    <property type="component" value="Unassembled WGS sequence"/>
</dbReference>
<accession>A0ABT7RSX1</accession>
<dbReference type="Pfam" id="PF07693">
    <property type="entry name" value="KAP_NTPase"/>
    <property type="match status" value="1"/>
</dbReference>